<feature type="compositionally biased region" description="Pro residues" evidence="1">
    <location>
        <begin position="326"/>
        <end position="369"/>
    </location>
</feature>
<sequence length="420" mass="43321">MTVTSLACSPWRIAWAERENERRRREYRTETDAWLRRNDHLSRLRIEAAGFLGCTQPRTGLPVDLADDELVFRVLPMAELVEAEARHVAGLPTPGPVTFADTPDGAPPTGLRVVDAGVAVVTSHRVAFAGGEHRREWRYADLAAPAHHPDVPLTLLHTTDRSPLGGLLVPATAAVNARFYLTLAIAAAAGERAAVTAQIDALLDVHQGARPTPPPLVGPQEAPWTALRPDRRGVAVATVATVVVATLGPGAFGPQTTGPAQRAEAGIVVAADVPKAVGDLLPVLPVGPVAPERGWAGSVGRTLPARTTGGAPYAAPSTTSVRPTVPVAPAPPTAVGPPTTVGPPSAPVPPTSTAPTPGPAPTTDPPPVNRPIMPTASPTPTAPASPSPSASPEAAALITLCLDPLQLPLLDRLLCPTTGP</sequence>
<reference evidence="3" key="1">
    <citation type="submission" date="2016-06" db="EMBL/GenBank/DDBJ databases">
        <authorList>
            <person name="Varghese N."/>
            <person name="Submissions Spin"/>
        </authorList>
    </citation>
    <scope>NUCLEOTIDE SEQUENCE [LARGE SCALE GENOMIC DNA]</scope>
    <source>
        <strain evidence="3">DSM 44875</strain>
    </source>
</reference>
<proteinExistence type="predicted"/>
<gene>
    <name evidence="2" type="ORF">GA0070607_1542</name>
</gene>
<feature type="compositionally biased region" description="Low complexity" evidence="1">
    <location>
        <begin position="315"/>
        <end position="325"/>
    </location>
</feature>
<dbReference type="EMBL" id="LT607412">
    <property type="protein sequence ID" value="SCE78499.1"/>
    <property type="molecule type" value="Genomic_DNA"/>
</dbReference>
<evidence type="ECO:0000313" key="2">
    <source>
        <dbReference type="EMBL" id="SCE78499.1"/>
    </source>
</evidence>
<feature type="region of interest" description="Disordered" evidence="1">
    <location>
        <begin position="292"/>
        <end position="392"/>
    </location>
</feature>
<protein>
    <submittedName>
        <fullName evidence="2">Uncharacterized protein</fullName>
    </submittedName>
</protein>
<accession>A0A1C4V449</accession>
<keyword evidence="3" id="KW-1185">Reference proteome</keyword>
<evidence type="ECO:0000313" key="3">
    <source>
        <dbReference type="Proteomes" id="UP000198243"/>
    </source>
</evidence>
<evidence type="ECO:0000256" key="1">
    <source>
        <dbReference type="SAM" id="MobiDB-lite"/>
    </source>
</evidence>
<name>A0A1C4V449_9ACTN</name>
<organism evidence="2 3">
    <name type="scientific">Micromonospora coriariae</name>
    <dbReference type="NCBI Taxonomy" id="285665"/>
    <lineage>
        <taxon>Bacteria</taxon>
        <taxon>Bacillati</taxon>
        <taxon>Actinomycetota</taxon>
        <taxon>Actinomycetes</taxon>
        <taxon>Micromonosporales</taxon>
        <taxon>Micromonosporaceae</taxon>
        <taxon>Micromonospora</taxon>
    </lineage>
</organism>
<dbReference type="AlphaFoldDB" id="A0A1C4V449"/>
<dbReference type="Proteomes" id="UP000198243">
    <property type="component" value="Chromosome I"/>
</dbReference>